<dbReference type="GO" id="GO:0008061">
    <property type="term" value="F:chitin binding"/>
    <property type="evidence" value="ECO:0007669"/>
    <property type="project" value="InterPro"/>
</dbReference>
<keyword evidence="1" id="KW-0732">Signal</keyword>
<feature type="signal peptide" evidence="1">
    <location>
        <begin position="1"/>
        <end position="21"/>
    </location>
</feature>
<name>A0A0A1XT86_ZEUCU</name>
<dbReference type="Pfam" id="PF01607">
    <property type="entry name" value="CBM_14"/>
    <property type="match status" value="1"/>
</dbReference>
<reference evidence="3" key="2">
    <citation type="journal article" date="2015" name="Gigascience">
        <title>Reconstructing a comprehensive transcriptome assembly of a white-pupal translocated strain of the pest fruit fly Bactrocera cucurbitae.</title>
        <authorList>
            <person name="Sim S.B."/>
            <person name="Calla B."/>
            <person name="Hall B."/>
            <person name="DeRego T."/>
            <person name="Geib S.M."/>
        </authorList>
    </citation>
    <scope>NUCLEOTIDE SEQUENCE</scope>
</reference>
<organism evidence="3">
    <name type="scientific">Zeugodacus cucurbitae</name>
    <name type="common">Melon fruit fly</name>
    <name type="synonym">Bactrocera cucurbitae</name>
    <dbReference type="NCBI Taxonomy" id="28588"/>
    <lineage>
        <taxon>Eukaryota</taxon>
        <taxon>Metazoa</taxon>
        <taxon>Ecdysozoa</taxon>
        <taxon>Arthropoda</taxon>
        <taxon>Hexapoda</taxon>
        <taxon>Insecta</taxon>
        <taxon>Pterygota</taxon>
        <taxon>Neoptera</taxon>
        <taxon>Endopterygota</taxon>
        <taxon>Diptera</taxon>
        <taxon>Brachycera</taxon>
        <taxon>Muscomorpha</taxon>
        <taxon>Tephritoidea</taxon>
        <taxon>Tephritidae</taxon>
        <taxon>Zeugodacus</taxon>
        <taxon>Zeugodacus</taxon>
    </lineage>
</organism>
<accession>A0A0A1XT86</accession>
<sequence length="260" mass="28242">MFGKLIALCIISILTSPLVSAQSQCRVCMPNYAKCMNETSYQLCYEMTTLAPIDEEVYTCRNNEYCTDSENICEPYPDGVNIKAVCAGQGEGQDPSSACSSCTGKANGQFICVSATQFAVCRGEVATSPLSCPSDQLCSEQLVTENNLKKVCAPQAVLDYFDAKVTCDSEDLVTKSTTKAPPAASTTPMDTASACQASGNNRPYYQIKHPSDCQAYIYCERNGNSYISMVMRCKTGMFYSVDNNKCIRAPQCPQKQPASN</sequence>
<dbReference type="GO" id="GO:0005576">
    <property type="term" value="C:extracellular region"/>
    <property type="evidence" value="ECO:0007669"/>
    <property type="project" value="InterPro"/>
</dbReference>
<evidence type="ECO:0000259" key="2">
    <source>
        <dbReference type="PROSITE" id="PS50940"/>
    </source>
</evidence>
<protein>
    <submittedName>
        <fullName evidence="3">Aspartate carbamoyltransferase</fullName>
    </submittedName>
</protein>
<gene>
    <name evidence="3" type="primary">pyrB_1</name>
    <name evidence="3" type="ORF">g.13035</name>
</gene>
<dbReference type="SUPFAM" id="SSF57625">
    <property type="entry name" value="Invertebrate chitin-binding proteins"/>
    <property type="match status" value="1"/>
</dbReference>
<dbReference type="InterPro" id="IPR002557">
    <property type="entry name" value="Chitin-bd_dom"/>
</dbReference>
<dbReference type="Gene3D" id="2.170.140.10">
    <property type="entry name" value="Chitin binding domain"/>
    <property type="match status" value="1"/>
</dbReference>
<dbReference type="InterPro" id="IPR036508">
    <property type="entry name" value="Chitin-bd_dom_sf"/>
</dbReference>
<evidence type="ECO:0000256" key="1">
    <source>
        <dbReference type="SAM" id="SignalP"/>
    </source>
</evidence>
<feature type="chain" id="PRO_5001995140" evidence="1">
    <location>
        <begin position="22"/>
        <end position="260"/>
    </location>
</feature>
<dbReference type="GO" id="GO:0016740">
    <property type="term" value="F:transferase activity"/>
    <property type="evidence" value="ECO:0007669"/>
    <property type="project" value="UniProtKB-KW"/>
</dbReference>
<dbReference type="AlphaFoldDB" id="A0A0A1XT86"/>
<evidence type="ECO:0000313" key="3">
    <source>
        <dbReference type="EMBL" id="JAD14175.1"/>
    </source>
</evidence>
<proteinExistence type="predicted"/>
<dbReference type="EMBL" id="GBXI01000117">
    <property type="protein sequence ID" value="JAD14175.1"/>
    <property type="molecule type" value="Transcribed_RNA"/>
</dbReference>
<reference evidence="3" key="1">
    <citation type="submission" date="2014-11" db="EMBL/GenBank/DDBJ databases">
        <authorList>
            <person name="Geib S."/>
        </authorList>
    </citation>
    <scope>NUCLEOTIDE SEQUENCE</scope>
</reference>
<dbReference type="PROSITE" id="PS50940">
    <property type="entry name" value="CHIT_BIND_II"/>
    <property type="match status" value="1"/>
</dbReference>
<dbReference type="SMART" id="SM00494">
    <property type="entry name" value="ChtBD2"/>
    <property type="match status" value="1"/>
</dbReference>
<keyword evidence="3" id="KW-0808">Transferase</keyword>
<feature type="domain" description="Chitin-binding type-2" evidence="2">
    <location>
        <begin position="192"/>
        <end position="254"/>
    </location>
</feature>